<reference evidence="2" key="1">
    <citation type="submission" date="2017-02" db="UniProtKB">
        <authorList>
            <consortium name="WormBaseParasite"/>
        </authorList>
    </citation>
    <scope>IDENTIFICATION</scope>
</reference>
<keyword evidence="1" id="KW-1185">Reference proteome</keyword>
<sequence>MTSHLSCINWRCVRNRMGHFRVGLCARMARDDERFAIDEGFESAVSIIQNLPKEGMWN</sequence>
<organism evidence="1 2">
    <name type="scientific">Ascaris lumbricoides</name>
    <name type="common">Giant roundworm</name>
    <dbReference type="NCBI Taxonomy" id="6252"/>
    <lineage>
        <taxon>Eukaryota</taxon>
        <taxon>Metazoa</taxon>
        <taxon>Ecdysozoa</taxon>
        <taxon>Nematoda</taxon>
        <taxon>Chromadorea</taxon>
        <taxon>Rhabditida</taxon>
        <taxon>Spirurina</taxon>
        <taxon>Ascaridomorpha</taxon>
        <taxon>Ascaridoidea</taxon>
        <taxon>Ascarididae</taxon>
        <taxon>Ascaris</taxon>
    </lineage>
</organism>
<evidence type="ECO:0000313" key="2">
    <source>
        <dbReference type="WBParaSite" id="ALUE_0001678601-mRNA-1"/>
    </source>
</evidence>
<protein>
    <submittedName>
        <fullName evidence="2">Transposase</fullName>
    </submittedName>
</protein>
<proteinExistence type="predicted"/>
<dbReference type="Proteomes" id="UP000036681">
    <property type="component" value="Unplaced"/>
</dbReference>
<evidence type="ECO:0000313" key="1">
    <source>
        <dbReference type="Proteomes" id="UP000036681"/>
    </source>
</evidence>
<accession>A0A0M3IF37</accession>
<dbReference type="WBParaSite" id="ALUE_0001678601-mRNA-1">
    <property type="protein sequence ID" value="ALUE_0001678601-mRNA-1"/>
    <property type="gene ID" value="ALUE_0001678601"/>
</dbReference>
<dbReference type="AlphaFoldDB" id="A0A0M3IF37"/>
<name>A0A0M3IF37_ASCLU</name>